<dbReference type="AlphaFoldDB" id="A0A9P0AYA0"/>
<gene>
    <name evidence="1" type="ORF">MELIAE_LOCUS3391</name>
</gene>
<evidence type="ECO:0000313" key="1">
    <source>
        <dbReference type="EMBL" id="CAH0550615.1"/>
    </source>
</evidence>
<dbReference type="EMBL" id="OV121133">
    <property type="protein sequence ID" value="CAH0550615.1"/>
    <property type="molecule type" value="Genomic_DNA"/>
</dbReference>
<keyword evidence="2" id="KW-1185">Reference proteome</keyword>
<organism evidence="1 2">
    <name type="scientific">Brassicogethes aeneus</name>
    <name type="common">Rape pollen beetle</name>
    <name type="synonym">Meligethes aeneus</name>
    <dbReference type="NCBI Taxonomy" id="1431903"/>
    <lineage>
        <taxon>Eukaryota</taxon>
        <taxon>Metazoa</taxon>
        <taxon>Ecdysozoa</taxon>
        <taxon>Arthropoda</taxon>
        <taxon>Hexapoda</taxon>
        <taxon>Insecta</taxon>
        <taxon>Pterygota</taxon>
        <taxon>Neoptera</taxon>
        <taxon>Endopterygota</taxon>
        <taxon>Coleoptera</taxon>
        <taxon>Polyphaga</taxon>
        <taxon>Cucujiformia</taxon>
        <taxon>Nitidulidae</taxon>
        <taxon>Meligethinae</taxon>
        <taxon>Brassicogethes</taxon>
    </lineage>
</organism>
<name>A0A9P0AYA0_BRAAE</name>
<proteinExistence type="predicted"/>
<reference evidence="1" key="1">
    <citation type="submission" date="2021-12" db="EMBL/GenBank/DDBJ databases">
        <authorList>
            <person name="King R."/>
        </authorList>
    </citation>
    <scope>NUCLEOTIDE SEQUENCE</scope>
</reference>
<protein>
    <submittedName>
        <fullName evidence="1">Uncharacterized protein</fullName>
    </submittedName>
</protein>
<dbReference type="OrthoDB" id="6775882at2759"/>
<dbReference type="Proteomes" id="UP001154078">
    <property type="component" value="Chromosome 2"/>
</dbReference>
<evidence type="ECO:0000313" key="2">
    <source>
        <dbReference type="Proteomes" id="UP001154078"/>
    </source>
</evidence>
<accession>A0A9P0AYA0</accession>
<sequence>MAIRTINKHNLINLNINMNFRYNFSENSKADLLEFVKEAQKQKDNKYCDLEQYKLWKKMLPLDSNIEKALEVSKEVIEIMDSESFEELPDIKNTETLNDLVEENINNSIVVEDVTYAIKENLEKIKEVPKSVIRDIEDYPVDKLKGSLMLLSEELNFEDVVNLGNSLVRFNCSESVFSVYFQTLLSTKLRSEYSDKLHSLLFKIESYTNGVLANEISRVLLEEKEAASTRTPPSVWNHH</sequence>